<dbReference type="InterPro" id="IPR034804">
    <property type="entry name" value="SQR/QFR_C/D"/>
</dbReference>
<keyword evidence="6" id="KW-0408">Iron</keyword>
<evidence type="ECO:0000256" key="8">
    <source>
        <dbReference type="SAM" id="MobiDB-lite"/>
    </source>
</evidence>
<dbReference type="CDD" id="cd03498">
    <property type="entry name" value="SQR_TypeB_2_TM"/>
    <property type="match status" value="1"/>
</dbReference>
<evidence type="ECO:0000256" key="5">
    <source>
        <dbReference type="ARBA" id="ARBA00022989"/>
    </source>
</evidence>
<dbReference type="NCBIfam" id="TIGR02046">
    <property type="entry name" value="sdhC_b558_fam"/>
    <property type="match status" value="1"/>
</dbReference>
<keyword evidence="5 9" id="KW-1133">Transmembrane helix</keyword>
<dbReference type="Gene3D" id="1.20.1300.10">
    <property type="entry name" value="Fumarate reductase/succinate dehydrogenase, transmembrane subunit"/>
    <property type="match status" value="1"/>
</dbReference>
<feature type="transmembrane region" description="Helical" evidence="9">
    <location>
        <begin position="184"/>
        <end position="201"/>
    </location>
</feature>
<dbReference type="Proteomes" id="UP000188145">
    <property type="component" value="Chromosome"/>
</dbReference>
<proteinExistence type="predicted"/>
<dbReference type="GO" id="GO:0046872">
    <property type="term" value="F:metal ion binding"/>
    <property type="evidence" value="ECO:0007669"/>
    <property type="project" value="UniProtKB-KW"/>
</dbReference>
<comment type="subcellular location">
    <subcellularLocation>
        <location evidence="1">Membrane</location>
    </subcellularLocation>
</comment>
<evidence type="ECO:0000313" key="11">
    <source>
        <dbReference type="Proteomes" id="UP000188145"/>
    </source>
</evidence>
<evidence type="ECO:0000256" key="3">
    <source>
        <dbReference type="ARBA" id="ARBA00022692"/>
    </source>
</evidence>
<evidence type="ECO:0000256" key="2">
    <source>
        <dbReference type="ARBA" id="ARBA00022617"/>
    </source>
</evidence>
<reference evidence="11" key="1">
    <citation type="submission" date="2017-02" db="EMBL/GenBank/DDBJ databases">
        <title>Tessaracoccus aquaemaris sp. nov., isolated from the intestine of a Korean rockfish, Sebastes schlegelii, in a marine aquaculture pond.</title>
        <authorList>
            <person name="Tak E.J."/>
            <person name="Bae J.-W."/>
        </authorList>
    </citation>
    <scope>NUCLEOTIDE SEQUENCE [LARGE SCALE GENOMIC DNA]</scope>
    <source>
        <strain evidence="11">NSG39</strain>
    </source>
</reference>
<evidence type="ECO:0008006" key="12">
    <source>
        <dbReference type="Google" id="ProtNLM"/>
    </source>
</evidence>
<evidence type="ECO:0000256" key="1">
    <source>
        <dbReference type="ARBA" id="ARBA00004370"/>
    </source>
</evidence>
<name>A0A1Q2CRC0_9ACTN</name>
<keyword evidence="7 9" id="KW-0472">Membrane</keyword>
<feature type="transmembrane region" description="Helical" evidence="9">
    <location>
        <begin position="129"/>
        <end position="148"/>
    </location>
</feature>
<dbReference type="AlphaFoldDB" id="A0A1Q2CRC0"/>
<dbReference type="GO" id="GO:0016020">
    <property type="term" value="C:membrane"/>
    <property type="evidence" value="ECO:0007669"/>
    <property type="project" value="UniProtKB-SubCell"/>
</dbReference>
<feature type="transmembrane region" description="Helical" evidence="9">
    <location>
        <begin position="221"/>
        <end position="244"/>
    </location>
</feature>
<evidence type="ECO:0000256" key="4">
    <source>
        <dbReference type="ARBA" id="ARBA00022723"/>
    </source>
</evidence>
<sequence>MSTDYTPETIQVGPPRKAARQRRPHLLPGWALKATMAVTGALWVAFVAIHLFGNLKVFQGADAFNAYATWLREAFYPLLPKEFVLWLLRIALIVSLTAHVGSAAIVWWRGRRARGRHPAKLHGLRSWGSWLMPITGIVLLVFLFVHLFDLTIGVGPAATQSFEHATAGTSHAYENLVASFQRPLMAWFYVAVMVLLSLHIAKGSATMVADLGVMGRRWRAVMVVVGGFLALAIMIGNAAIPMLVQFGVIS</sequence>
<gene>
    <name evidence="10" type="ORF">BW730_14740</name>
</gene>
<feature type="region of interest" description="Disordered" evidence="8">
    <location>
        <begin position="1"/>
        <end position="21"/>
    </location>
</feature>
<protein>
    <recommendedName>
        <fullName evidence="12">Succinate dehydrogenase</fullName>
    </recommendedName>
</protein>
<evidence type="ECO:0000256" key="7">
    <source>
        <dbReference type="ARBA" id="ARBA00023136"/>
    </source>
</evidence>
<accession>A0A1Q2CRC0</accession>
<feature type="transmembrane region" description="Helical" evidence="9">
    <location>
        <begin position="83"/>
        <end position="108"/>
    </location>
</feature>
<evidence type="ECO:0000256" key="6">
    <source>
        <dbReference type="ARBA" id="ARBA00023004"/>
    </source>
</evidence>
<keyword evidence="2" id="KW-0349">Heme</keyword>
<keyword evidence="4" id="KW-0479">Metal-binding</keyword>
<dbReference type="STRING" id="1332264.BW730_14740"/>
<keyword evidence="11" id="KW-1185">Reference proteome</keyword>
<dbReference type="SUPFAM" id="SSF81343">
    <property type="entry name" value="Fumarate reductase respiratory complex transmembrane subunits"/>
    <property type="match status" value="1"/>
</dbReference>
<evidence type="ECO:0000256" key="9">
    <source>
        <dbReference type="SAM" id="Phobius"/>
    </source>
</evidence>
<feature type="transmembrane region" description="Helical" evidence="9">
    <location>
        <begin position="30"/>
        <end position="52"/>
    </location>
</feature>
<dbReference type="RefSeq" id="WP_145952903.1">
    <property type="nucleotide sequence ID" value="NZ_CP019606.1"/>
</dbReference>
<dbReference type="OrthoDB" id="9788081at2"/>
<keyword evidence="3 9" id="KW-0812">Transmembrane</keyword>
<dbReference type="InterPro" id="IPR011138">
    <property type="entry name" value="Cytochrome_b-558"/>
</dbReference>
<dbReference type="Pfam" id="PF01127">
    <property type="entry name" value="Sdh_cyt"/>
    <property type="match status" value="1"/>
</dbReference>
<dbReference type="KEGG" id="tes:BW730_14740"/>
<dbReference type="EMBL" id="CP019606">
    <property type="protein sequence ID" value="AQP48570.1"/>
    <property type="molecule type" value="Genomic_DNA"/>
</dbReference>
<dbReference type="InterPro" id="IPR000701">
    <property type="entry name" value="SuccDH_FuR_B_TM-su"/>
</dbReference>
<organism evidence="10 11">
    <name type="scientific">Tessaracoccus aquimaris</name>
    <dbReference type="NCBI Taxonomy" id="1332264"/>
    <lineage>
        <taxon>Bacteria</taxon>
        <taxon>Bacillati</taxon>
        <taxon>Actinomycetota</taxon>
        <taxon>Actinomycetes</taxon>
        <taxon>Propionibacteriales</taxon>
        <taxon>Propionibacteriaceae</taxon>
        <taxon>Tessaracoccus</taxon>
    </lineage>
</organism>
<evidence type="ECO:0000313" key="10">
    <source>
        <dbReference type="EMBL" id="AQP48570.1"/>
    </source>
</evidence>